<dbReference type="InterPro" id="IPR011706">
    <property type="entry name" value="Cu-oxidase_C"/>
</dbReference>
<protein>
    <recommendedName>
        <fullName evidence="14">Laccase</fullName>
    </recommendedName>
</protein>
<dbReference type="Pfam" id="PF00394">
    <property type="entry name" value="Cu-oxidase"/>
    <property type="match status" value="1"/>
</dbReference>
<dbReference type="PANTHER" id="PTHR11709">
    <property type="entry name" value="MULTI-COPPER OXIDASE"/>
    <property type="match status" value="1"/>
</dbReference>
<dbReference type="CDD" id="cd13850">
    <property type="entry name" value="CuRO_1_Abr2_like"/>
    <property type="match status" value="1"/>
</dbReference>
<keyword evidence="13" id="KW-1185">Reference proteome</keyword>
<feature type="domain" description="Plastocyanin-like" evidence="11">
    <location>
        <begin position="55"/>
        <end position="168"/>
    </location>
</feature>
<dbReference type="InterPro" id="IPR045087">
    <property type="entry name" value="Cu-oxidase_fam"/>
</dbReference>
<organism evidence="12 13">
    <name type="scientific">Lithohypha guttulata</name>
    <dbReference type="NCBI Taxonomy" id="1690604"/>
    <lineage>
        <taxon>Eukaryota</taxon>
        <taxon>Fungi</taxon>
        <taxon>Dikarya</taxon>
        <taxon>Ascomycota</taxon>
        <taxon>Pezizomycotina</taxon>
        <taxon>Eurotiomycetes</taxon>
        <taxon>Chaetothyriomycetidae</taxon>
        <taxon>Chaetothyriales</taxon>
        <taxon>Trichomeriaceae</taxon>
        <taxon>Lithohypha</taxon>
    </lineage>
</organism>
<accession>A0AAN7YA39</accession>
<evidence type="ECO:0000313" key="12">
    <source>
        <dbReference type="EMBL" id="KAK5090957.1"/>
    </source>
</evidence>
<dbReference type="GO" id="GO:0016491">
    <property type="term" value="F:oxidoreductase activity"/>
    <property type="evidence" value="ECO:0007669"/>
    <property type="project" value="UniProtKB-KW"/>
</dbReference>
<evidence type="ECO:0000256" key="2">
    <source>
        <dbReference type="ARBA" id="ARBA00022723"/>
    </source>
</evidence>
<evidence type="ECO:0000256" key="6">
    <source>
        <dbReference type="ARBA" id="ARBA00023180"/>
    </source>
</evidence>
<dbReference type="CDD" id="cd13898">
    <property type="entry name" value="CuRO_3_Abr2_like"/>
    <property type="match status" value="1"/>
</dbReference>
<dbReference type="PANTHER" id="PTHR11709:SF488">
    <property type="entry name" value="LACCASE-RELATED"/>
    <property type="match status" value="1"/>
</dbReference>
<reference evidence="12 13" key="1">
    <citation type="submission" date="2023-08" db="EMBL/GenBank/DDBJ databases">
        <title>Black Yeasts Isolated from many extreme environments.</title>
        <authorList>
            <person name="Coleine C."/>
            <person name="Stajich J.E."/>
            <person name="Selbmann L."/>
        </authorList>
    </citation>
    <scope>NUCLEOTIDE SEQUENCE [LARGE SCALE GENOMIC DNA]</scope>
    <source>
        <strain evidence="12 13">CCFEE 5910</strain>
    </source>
</reference>
<dbReference type="GO" id="GO:0005507">
    <property type="term" value="F:copper ion binding"/>
    <property type="evidence" value="ECO:0007669"/>
    <property type="project" value="InterPro"/>
</dbReference>
<evidence type="ECO:0000256" key="4">
    <source>
        <dbReference type="ARBA" id="ARBA00023002"/>
    </source>
</evidence>
<dbReference type="InterPro" id="IPR001117">
    <property type="entry name" value="Cu-oxidase_2nd"/>
</dbReference>
<keyword evidence="6" id="KW-0325">Glycoprotein</keyword>
<dbReference type="SUPFAM" id="SSF49503">
    <property type="entry name" value="Cupredoxins"/>
    <property type="match status" value="3"/>
</dbReference>
<dbReference type="Pfam" id="PF07731">
    <property type="entry name" value="Cu-oxidase_2"/>
    <property type="match status" value="1"/>
</dbReference>
<evidence type="ECO:0008006" key="14">
    <source>
        <dbReference type="Google" id="ProtNLM"/>
    </source>
</evidence>
<feature type="domain" description="Plastocyanin-like" evidence="9">
    <location>
        <begin position="195"/>
        <end position="375"/>
    </location>
</feature>
<dbReference type="InterPro" id="IPR033138">
    <property type="entry name" value="Cu_oxidase_CS"/>
</dbReference>
<evidence type="ECO:0000256" key="1">
    <source>
        <dbReference type="ARBA" id="ARBA00010609"/>
    </source>
</evidence>
<evidence type="ECO:0000256" key="3">
    <source>
        <dbReference type="ARBA" id="ARBA00022729"/>
    </source>
</evidence>
<dbReference type="FunFam" id="2.60.40.420:FF:000036">
    <property type="entry name" value="L-ascorbate oxidase"/>
    <property type="match status" value="1"/>
</dbReference>
<dbReference type="PROSITE" id="PS00079">
    <property type="entry name" value="MULTICOPPER_OXIDASE1"/>
    <property type="match status" value="1"/>
</dbReference>
<keyword evidence="3 8" id="KW-0732">Signal</keyword>
<evidence type="ECO:0000256" key="7">
    <source>
        <dbReference type="SAM" id="MobiDB-lite"/>
    </source>
</evidence>
<feature type="compositionally biased region" description="Low complexity" evidence="7">
    <location>
        <begin position="688"/>
        <end position="709"/>
    </location>
</feature>
<keyword evidence="4" id="KW-0560">Oxidoreductase</keyword>
<proteinExistence type="inferred from homology"/>
<evidence type="ECO:0000313" key="13">
    <source>
        <dbReference type="Proteomes" id="UP001309876"/>
    </source>
</evidence>
<dbReference type="AlphaFoldDB" id="A0AAN7YA39"/>
<dbReference type="InterPro" id="IPR008972">
    <property type="entry name" value="Cupredoxin"/>
</dbReference>
<gene>
    <name evidence="12" type="ORF">LTR05_001135</name>
</gene>
<comment type="caution">
    <text evidence="12">The sequence shown here is derived from an EMBL/GenBank/DDBJ whole genome shotgun (WGS) entry which is preliminary data.</text>
</comment>
<sequence length="741" mass="78723">MAFSRFTSAISFLSLATTAFTAPLISTNSANVLERRADGICAAASNCVPFTIDLTWGSVNPTGAGARGAILTNGSFPAPALRLKVGECVDFLVHNHLDVDTGIHFHGIQQTGTPWSDGVPGLSQYAVQPGDSYMYRWTADEQGSYFYHSHYKGQIMDGLYGAIYITPSDGEETPFAAIDSSAVEKLKLADAKAEPIFISDWSKYTFDQFFAIQQAGNVDIACSDAIILNGFGEQYCPTREQITAMTPVQITNLNTAYTNKGCIPANTPQTQGNFTRNLAAIPSDVYDVCTKSSSGKNYTMTVDPADGWAAITLINPGGFALLKATVDNHKLYVYDYNGRYIKPHVVDQVNVANGERVTFFIKLDQQVGDYQIRVANLGLNQIISGFGKISYKGSKGISSTSVAAMTYGGAPLGSVVAFNPAKAAPLVPEAFSRTADKTFKFNLQKLPKSTDAYRWSLQGNTAYDMSNDDGTPLLYKDPATIPESDLVKKTNLGDWVDIIMQTTGPLAQPHPMHKHANKFFVIGQGLGTFNWSTVAEAYAYNASMFNFDSAPYVDGFTTLAGERTSTWTVLRYKVEIAGAWFLHCHMHTHFAGGMAIALLDGVDKWPSVPSDAGKTCQGSASSNSTWNPSCYCAASCAANPGKAADGSGATSDKTAGSSSSGSTSASTSGSGSGSWENGVWTGANSPASSDNTTSYTPSPSTGSYSNSSSSDSAVKTYTGAASASHVSMFTLVALIIAALSL</sequence>
<dbReference type="InterPro" id="IPR011707">
    <property type="entry name" value="Cu-oxidase-like_N"/>
</dbReference>
<evidence type="ECO:0000259" key="11">
    <source>
        <dbReference type="Pfam" id="PF07732"/>
    </source>
</evidence>
<dbReference type="PROSITE" id="PS00080">
    <property type="entry name" value="MULTICOPPER_OXIDASE2"/>
    <property type="match status" value="1"/>
</dbReference>
<feature type="compositionally biased region" description="Low complexity" evidence="7">
    <location>
        <begin position="646"/>
        <end position="669"/>
    </location>
</feature>
<evidence type="ECO:0000256" key="8">
    <source>
        <dbReference type="SAM" id="SignalP"/>
    </source>
</evidence>
<comment type="similarity">
    <text evidence="1">Belongs to the multicopper oxidase family.</text>
</comment>
<feature type="signal peptide" evidence="8">
    <location>
        <begin position="1"/>
        <end position="21"/>
    </location>
</feature>
<feature type="region of interest" description="Disordered" evidence="7">
    <location>
        <begin position="645"/>
        <end position="709"/>
    </location>
</feature>
<dbReference type="Gene3D" id="2.60.40.420">
    <property type="entry name" value="Cupredoxins - blue copper proteins"/>
    <property type="match status" value="3"/>
</dbReference>
<feature type="chain" id="PRO_5042948866" description="Laccase" evidence="8">
    <location>
        <begin position="22"/>
        <end position="741"/>
    </location>
</feature>
<keyword evidence="5" id="KW-0186">Copper</keyword>
<dbReference type="Pfam" id="PF07732">
    <property type="entry name" value="Cu-oxidase_3"/>
    <property type="match status" value="1"/>
</dbReference>
<keyword evidence="2" id="KW-0479">Metal-binding</keyword>
<name>A0AAN7YA39_9EURO</name>
<evidence type="ECO:0000259" key="9">
    <source>
        <dbReference type="Pfam" id="PF00394"/>
    </source>
</evidence>
<evidence type="ECO:0000259" key="10">
    <source>
        <dbReference type="Pfam" id="PF07731"/>
    </source>
</evidence>
<dbReference type="Proteomes" id="UP001309876">
    <property type="component" value="Unassembled WGS sequence"/>
</dbReference>
<dbReference type="InterPro" id="IPR002355">
    <property type="entry name" value="Cu_oxidase_Cu_BS"/>
</dbReference>
<evidence type="ECO:0000256" key="5">
    <source>
        <dbReference type="ARBA" id="ARBA00023008"/>
    </source>
</evidence>
<feature type="domain" description="Plastocyanin-like" evidence="10">
    <location>
        <begin position="463"/>
        <end position="600"/>
    </location>
</feature>
<dbReference type="EMBL" id="JAVRRJ010000001">
    <property type="protein sequence ID" value="KAK5090957.1"/>
    <property type="molecule type" value="Genomic_DNA"/>
</dbReference>